<comment type="caution">
    <text evidence="2">The sequence shown here is derived from an EMBL/GenBank/DDBJ whole genome shotgun (WGS) entry which is preliminary data.</text>
</comment>
<sequence length="104" mass="12251">MCESGDDIDVSTASKENDDLFLDLIKERPCLYDKTLADYRDKIVIENAMEEIAFIMQDSVENCEKKWKEFKQAYTRETDLQELESRSGSGASTRKQWTYFERMK</sequence>
<keyword evidence="3" id="KW-1185">Reference proteome</keyword>
<dbReference type="EMBL" id="NNAY01004724">
    <property type="protein sequence ID" value="OXU17514.1"/>
    <property type="molecule type" value="Genomic_DNA"/>
</dbReference>
<dbReference type="InterPro" id="IPR039353">
    <property type="entry name" value="TF_Adf1"/>
</dbReference>
<dbReference type="AlphaFoldDB" id="A0A232EGQ4"/>
<dbReference type="GO" id="GO:0006357">
    <property type="term" value="P:regulation of transcription by RNA polymerase II"/>
    <property type="evidence" value="ECO:0007669"/>
    <property type="project" value="TreeGrafter"/>
</dbReference>
<dbReference type="Proteomes" id="UP000215335">
    <property type="component" value="Unassembled WGS sequence"/>
</dbReference>
<dbReference type="GO" id="GO:0005634">
    <property type="term" value="C:nucleus"/>
    <property type="evidence" value="ECO:0007669"/>
    <property type="project" value="TreeGrafter"/>
</dbReference>
<organism evidence="2 3">
    <name type="scientific">Trichomalopsis sarcophagae</name>
    <dbReference type="NCBI Taxonomy" id="543379"/>
    <lineage>
        <taxon>Eukaryota</taxon>
        <taxon>Metazoa</taxon>
        <taxon>Ecdysozoa</taxon>
        <taxon>Arthropoda</taxon>
        <taxon>Hexapoda</taxon>
        <taxon>Insecta</taxon>
        <taxon>Pterygota</taxon>
        <taxon>Neoptera</taxon>
        <taxon>Endopterygota</taxon>
        <taxon>Hymenoptera</taxon>
        <taxon>Apocrita</taxon>
        <taxon>Proctotrupomorpha</taxon>
        <taxon>Chalcidoidea</taxon>
        <taxon>Pteromalidae</taxon>
        <taxon>Pteromalinae</taxon>
        <taxon>Trichomalopsis</taxon>
    </lineage>
</organism>
<evidence type="ECO:0000313" key="2">
    <source>
        <dbReference type="EMBL" id="OXU17514.1"/>
    </source>
</evidence>
<reference evidence="2 3" key="1">
    <citation type="journal article" date="2017" name="Curr. Biol.">
        <title>The Evolution of Venom by Co-option of Single-Copy Genes.</title>
        <authorList>
            <person name="Martinson E.O."/>
            <person name="Mrinalini"/>
            <person name="Kelkar Y.D."/>
            <person name="Chang C.H."/>
            <person name="Werren J.H."/>
        </authorList>
    </citation>
    <scope>NUCLEOTIDE SEQUENCE [LARGE SCALE GENOMIC DNA]</scope>
    <source>
        <strain evidence="2 3">Alberta</strain>
        <tissue evidence="2">Whole body</tissue>
    </source>
</reference>
<protein>
    <recommendedName>
        <fullName evidence="1">MADF domain-containing protein</fullName>
    </recommendedName>
</protein>
<dbReference type="PANTHER" id="PTHR12243:SF67">
    <property type="entry name" value="COREPRESSOR OF PANGOLIN, ISOFORM A-RELATED"/>
    <property type="match status" value="1"/>
</dbReference>
<dbReference type="STRING" id="543379.A0A232EGQ4"/>
<accession>A0A232EGQ4</accession>
<dbReference type="PROSITE" id="PS51029">
    <property type="entry name" value="MADF"/>
    <property type="match status" value="1"/>
</dbReference>
<evidence type="ECO:0000313" key="3">
    <source>
        <dbReference type="Proteomes" id="UP000215335"/>
    </source>
</evidence>
<feature type="domain" description="MADF" evidence="1">
    <location>
        <begin position="20"/>
        <end position="104"/>
    </location>
</feature>
<dbReference type="InterPro" id="IPR006578">
    <property type="entry name" value="MADF-dom"/>
</dbReference>
<dbReference type="Pfam" id="PF10545">
    <property type="entry name" value="MADF_DNA_bdg"/>
    <property type="match status" value="1"/>
</dbReference>
<gene>
    <name evidence="2" type="ORF">TSAR_005611</name>
</gene>
<dbReference type="OrthoDB" id="6147983at2759"/>
<dbReference type="SMART" id="SM00595">
    <property type="entry name" value="MADF"/>
    <property type="match status" value="1"/>
</dbReference>
<dbReference type="PANTHER" id="PTHR12243">
    <property type="entry name" value="MADF DOMAIN TRANSCRIPTION FACTOR"/>
    <property type="match status" value="1"/>
</dbReference>
<proteinExistence type="predicted"/>
<name>A0A232EGQ4_9HYME</name>
<evidence type="ECO:0000259" key="1">
    <source>
        <dbReference type="PROSITE" id="PS51029"/>
    </source>
</evidence>
<dbReference type="GO" id="GO:0005667">
    <property type="term" value="C:transcription regulator complex"/>
    <property type="evidence" value="ECO:0007669"/>
    <property type="project" value="TreeGrafter"/>
</dbReference>